<dbReference type="Pfam" id="PF06477">
    <property type="entry name" value="DUF1091"/>
    <property type="match status" value="1"/>
</dbReference>
<dbReference type="PANTHER" id="PTHR20898">
    <property type="entry name" value="DAEDALUS ON 3-RELATED-RELATED"/>
    <property type="match status" value="1"/>
</dbReference>
<proteinExistence type="predicted"/>
<feature type="signal peptide" evidence="1">
    <location>
        <begin position="1"/>
        <end position="23"/>
    </location>
</feature>
<dbReference type="AlphaFoldDB" id="A0A6J2UI95"/>
<evidence type="ECO:0000313" key="3">
    <source>
        <dbReference type="RefSeq" id="XP_030387964.1"/>
    </source>
</evidence>
<dbReference type="Proteomes" id="UP000504634">
    <property type="component" value="Unplaced"/>
</dbReference>
<evidence type="ECO:0000313" key="2">
    <source>
        <dbReference type="Proteomes" id="UP000504634"/>
    </source>
</evidence>
<keyword evidence="2" id="KW-1185">Reference proteome</keyword>
<protein>
    <submittedName>
        <fullName evidence="3">Uncharacterized protein LOC115634408</fullName>
    </submittedName>
</protein>
<dbReference type="OrthoDB" id="7816450at2759"/>
<name>A0A6J2UI95_DROLE</name>
<dbReference type="PANTHER" id="PTHR20898:SF0">
    <property type="entry name" value="DAEDALUS ON 3-RELATED"/>
    <property type="match status" value="1"/>
</dbReference>
<dbReference type="GeneID" id="115634408"/>
<dbReference type="RefSeq" id="XP_030387964.1">
    <property type="nucleotide sequence ID" value="XM_030532104.1"/>
</dbReference>
<organism evidence="2 3">
    <name type="scientific">Drosophila lebanonensis</name>
    <name type="common">Fruit fly</name>
    <name type="synonym">Scaptodrosophila lebanonensis</name>
    <dbReference type="NCBI Taxonomy" id="7225"/>
    <lineage>
        <taxon>Eukaryota</taxon>
        <taxon>Metazoa</taxon>
        <taxon>Ecdysozoa</taxon>
        <taxon>Arthropoda</taxon>
        <taxon>Hexapoda</taxon>
        <taxon>Insecta</taxon>
        <taxon>Pterygota</taxon>
        <taxon>Neoptera</taxon>
        <taxon>Endopterygota</taxon>
        <taxon>Diptera</taxon>
        <taxon>Brachycera</taxon>
        <taxon>Muscomorpha</taxon>
        <taxon>Ephydroidea</taxon>
        <taxon>Drosophilidae</taxon>
        <taxon>Scaptodrosophila</taxon>
    </lineage>
</organism>
<gene>
    <name evidence="3" type="primary">LOC115634408</name>
</gene>
<sequence>MRSTLHLLSICVFCTLLAKETTGTRMLKFTNVKCMDLPTNNGFTKYEFCRLKVVGRNYVELSLKCSLLNLPITNLTTRLQLFQRRDGYRPFLYNVYFDFCKLLSNMDRVFSLESYIFGAVRKYSNFNQTCPWTQNYMSVDKFALNFTTISLPVPTGYYRFDFTFYSYGVPRTLTQVYFEKLE</sequence>
<accession>A0A6J2UI95</accession>
<keyword evidence="1" id="KW-0732">Signal</keyword>
<dbReference type="InterPro" id="IPR010512">
    <property type="entry name" value="DUF1091"/>
</dbReference>
<feature type="chain" id="PRO_5026935737" evidence="1">
    <location>
        <begin position="24"/>
        <end position="182"/>
    </location>
</feature>
<evidence type="ECO:0000256" key="1">
    <source>
        <dbReference type="SAM" id="SignalP"/>
    </source>
</evidence>
<reference evidence="3" key="1">
    <citation type="submission" date="2025-08" db="UniProtKB">
        <authorList>
            <consortium name="RefSeq"/>
        </authorList>
    </citation>
    <scope>IDENTIFICATION</scope>
    <source>
        <strain evidence="3">11010-0011.00</strain>
        <tissue evidence="3">Whole body</tissue>
    </source>
</reference>
<dbReference type="SMART" id="SM00697">
    <property type="entry name" value="DM8"/>
    <property type="match status" value="1"/>
</dbReference>